<organism evidence="2 3">
    <name type="scientific">Zooshikella harenae</name>
    <dbReference type="NCBI Taxonomy" id="2827238"/>
    <lineage>
        <taxon>Bacteria</taxon>
        <taxon>Pseudomonadati</taxon>
        <taxon>Pseudomonadota</taxon>
        <taxon>Gammaproteobacteria</taxon>
        <taxon>Oceanospirillales</taxon>
        <taxon>Zooshikellaceae</taxon>
        <taxon>Zooshikella</taxon>
    </lineage>
</organism>
<dbReference type="RefSeq" id="WP_215822158.1">
    <property type="nucleotide sequence ID" value="NZ_JAGSOY010000114.1"/>
</dbReference>
<proteinExistence type="predicted"/>
<gene>
    <name evidence="2" type="ORF">KCG35_22770</name>
</gene>
<accession>A0ABS5ZKR1</accession>
<name>A0ABS5ZKR1_9GAMM</name>
<feature type="non-terminal residue" evidence="2">
    <location>
        <position position="122"/>
    </location>
</feature>
<reference evidence="2 3" key="1">
    <citation type="submission" date="2021-04" db="EMBL/GenBank/DDBJ databases">
        <authorList>
            <person name="Pira H."/>
            <person name="Risdian C."/>
            <person name="Wink J."/>
        </authorList>
    </citation>
    <scope>NUCLEOTIDE SEQUENCE [LARGE SCALE GENOMIC DNA]</scope>
    <source>
        <strain evidence="2 3">WH53</strain>
    </source>
</reference>
<feature type="chain" id="PRO_5046898273" evidence="1">
    <location>
        <begin position="19"/>
        <end position="122"/>
    </location>
</feature>
<dbReference type="Proteomes" id="UP000690515">
    <property type="component" value="Unassembled WGS sequence"/>
</dbReference>
<sequence>MNRLASVIALLVAGQAYASDIVFPNDGPILFPDDPILSQLPDNQTNGLPVVSPLPLSIDDINNTMSAVFLSSLNESKAVAEELSEIGKNEGFTVKLTDDGELWAEDNKWMSADGTKIYRPAI</sequence>
<evidence type="ECO:0000313" key="3">
    <source>
        <dbReference type="Proteomes" id="UP000690515"/>
    </source>
</evidence>
<dbReference type="EMBL" id="JAGSOY010000114">
    <property type="protein sequence ID" value="MBU2713881.1"/>
    <property type="molecule type" value="Genomic_DNA"/>
</dbReference>
<comment type="caution">
    <text evidence="2">The sequence shown here is derived from an EMBL/GenBank/DDBJ whole genome shotgun (WGS) entry which is preliminary data.</text>
</comment>
<evidence type="ECO:0000256" key="1">
    <source>
        <dbReference type="SAM" id="SignalP"/>
    </source>
</evidence>
<feature type="signal peptide" evidence="1">
    <location>
        <begin position="1"/>
        <end position="18"/>
    </location>
</feature>
<keyword evidence="3" id="KW-1185">Reference proteome</keyword>
<evidence type="ECO:0000313" key="2">
    <source>
        <dbReference type="EMBL" id="MBU2713881.1"/>
    </source>
</evidence>
<keyword evidence="1" id="KW-0732">Signal</keyword>
<protein>
    <submittedName>
        <fullName evidence="2">Uncharacterized protein</fullName>
    </submittedName>
</protein>